<evidence type="ECO:0000313" key="3">
    <source>
        <dbReference type="Proteomes" id="UP000029121"/>
    </source>
</evidence>
<evidence type="ECO:0000313" key="2">
    <source>
        <dbReference type="EMBL" id="EOA25196.1"/>
    </source>
</evidence>
<feature type="non-terminal residue" evidence="2">
    <location>
        <position position="411"/>
    </location>
</feature>
<dbReference type="InterPro" id="IPR036047">
    <property type="entry name" value="F-box-like_dom_sf"/>
</dbReference>
<dbReference type="EMBL" id="KB870809">
    <property type="protein sequence ID" value="EOA25196.1"/>
    <property type="molecule type" value="Genomic_DNA"/>
</dbReference>
<organism evidence="2 3">
    <name type="scientific">Capsella rubella</name>
    <dbReference type="NCBI Taxonomy" id="81985"/>
    <lineage>
        <taxon>Eukaryota</taxon>
        <taxon>Viridiplantae</taxon>
        <taxon>Streptophyta</taxon>
        <taxon>Embryophyta</taxon>
        <taxon>Tracheophyta</taxon>
        <taxon>Spermatophyta</taxon>
        <taxon>Magnoliopsida</taxon>
        <taxon>eudicotyledons</taxon>
        <taxon>Gunneridae</taxon>
        <taxon>Pentapetalae</taxon>
        <taxon>rosids</taxon>
        <taxon>malvids</taxon>
        <taxon>Brassicales</taxon>
        <taxon>Brassicaceae</taxon>
        <taxon>Camelineae</taxon>
        <taxon>Capsella</taxon>
    </lineage>
</organism>
<reference evidence="3" key="1">
    <citation type="journal article" date="2013" name="Nat. Genet.">
        <title>The Capsella rubella genome and the genomic consequences of rapid mating system evolution.</title>
        <authorList>
            <person name="Slotte T."/>
            <person name="Hazzouri K.M."/>
            <person name="Agren J.A."/>
            <person name="Koenig D."/>
            <person name="Maumus F."/>
            <person name="Guo Y.L."/>
            <person name="Steige K."/>
            <person name="Platts A.E."/>
            <person name="Escobar J.S."/>
            <person name="Newman L.K."/>
            <person name="Wang W."/>
            <person name="Mandakova T."/>
            <person name="Vello E."/>
            <person name="Smith L.M."/>
            <person name="Henz S.R."/>
            <person name="Steffen J."/>
            <person name="Takuno S."/>
            <person name="Brandvain Y."/>
            <person name="Coop G."/>
            <person name="Andolfatto P."/>
            <person name="Hu T.T."/>
            <person name="Blanchette M."/>
            <person name="Clark R.M."/>
            <person name="Quesneville H."/>
            <person name="Nordborg M."/>
            <person name="Gaut B.S."/>
            <person name="Lysak M.A."/>
            <person name="Jenkins J."/>
            <person name="Grimwood J."/>
            <person name="Chapman J."/>
            <person name="Prochnik S."/>
            <person name="Shu S."/>
            <person name="Rokhsar D."/>
            <person name="Schmutz J."/>
            <person name="Weigel D."/>
            <person name="Wright S.I."/>
        </authorList>
    </citation>
    <scope>NUCLEOTIDE SEQUENCE [LARGE SCALE GENOMIC DNA]</scope>
    <source>
        <strain evidence="3">cv. Monte Gargano</strain>
    </source>
</reference>
<dbReference type="Pfam" id="PF24758">
    <property type="entry name" value="LRR_At5g56370"/>
    <property type="match status" value="1"/>
</dbReference>
<dbReference type="PANTHER" id="PTHR31293:SF12">
    <property type="entry name" value="RNI-LIKE SUPERFAMILY PROTEIN"/>
    <property type="match status" value="1"/>
</dbReference>
<protein>
    <recommendedName>
        <fullName evidence="1">F-box domain-containing protein</fullName>
    </recommendedName>
</protein>
<evidence type="ECO:0000259" key="1">
    <source>
        <dbReference type="PROSITE" id="PS50181"/>
    </source>
</evidence>
<name>R0FS43_9BRAS</name>
<gene>
    <name evidence="2" type="ORF">CARUB_v10018507mg</name>
</gene>
<dbReference type="PROSITE" id="PS50181">
    <property type="entry name" value="FBOX"/>
    <property type="match status" value="1"/>
</dbReference>
<dbReference type="Pfam" id="PF00646">
    <property type="entry name" value="F-box"/>
    <property type="match status" value="1"/>
</dbReference>
<accession>R0FS43</accession>
<dbReference type="Gene3D" id="1.20.1280.50">
    <property type="match status" value="1"/>
</dbReference>
<dbReference type="SMART" id="SM00256">
    <property type="entry name" value="FBOX"/>
    <property type="match status" value="1"/>
</dbReference>
<dbReference type="STRING" id="81985.R0FS43"/>
<dbReference type="SUPFAM" id="SSF81383">
    <property type="entry name" value="F-box domain"/>
    <property type="match status" value="1"/>
</dbReference>
<dbReference type="InterPro" id="IPR055411">
    <property type="entry name" value="LRR_FXL15/At3g58940/PEG3-like"/>
</dbReference>
<sequence>MDSLPDDLLVQILSFLPSKEASSTSLLCKRWRTLFALSPNLDFDNFILLLPKYNRTYSEKSFNDFVDHILALHGCNNIKKVSVKLRYTHQDNIHDGDRWICNALEHGVSELHLLIKSPWLECSVPSKVFTSTTMVKLSLGTIFSNQHCPRLPSDTYLPSLKVLSLASFWFWGCELLNELLAACPLLEDLTIRYKIIQGHSYIISSKSIKKLSVTIYCSHYADCSCIIKLDTPSVVDLYYFDYHGLESPQCHLDDSLAKATLDLHFLDYHDDKSTDVTDLISGIRNVKTLHLTSSTAEVISLCYTRELPMFNNLVDLVFSSRKQGWKVLLPLLLERAPNLKTLVLSFTRIPPNNQIKKLSIMKFQGNPRELKHISHFLLKLECLEVVKVYVTAKMDNPKKMQLTEDLLKLPT</sequence>
<feature type="domain" description="F-box" evidence="1">
    <location>
        <begin position="1"/>
        <end position="46"/>
    </location>
</feature>
<proteinExistence type="predicted"/>
<dbReference type="Proteomes" id="UP000029121">
    <property type="component" value="Unassembled WGS sequence"/>
</dbReference>
<dbReference type="InterPro" id="IPR001810">
    <property type="entry name" value="F-box_dom"/>
</dbReference>
<keyword evidence="3" id="KW-1185">Reference proteome</keyword>
<dbReference type="AlphaFoldDB" id="R0FS43"/>
<dbReference type="SUPFAM" id="SSF52058">
    <property type="entry name" value="L domain-like"/>
    <property type="match status" value="1"/>
</dbReference>
<dbReference type="PANTHER" id="PTHR31293">
    <property type="entry name" value="RNI-LIKE SUPERFAMILY PROTEIN"/>
    <property type="match status" value="1"/>
</dbReference>
<dbReference type="InterPro" id="IPR055294">
    <property type="entry name" value="FBL60-like"/>
</dbReference>